<dbReference type="RefSeq" id="WP_065543424.1">
    <property type="nucleotide sequence ID" value="NZ_CP015405.2"/>
</dbReference>
<dbReference type="AlphaFoldDB" id="A0A1C7ICH6"/>
<dbReference type="GO" id="GO:0005975">
    <property type="term" value="P:carbohydrate metabolic process"/>
    <property type="evidence" value="ECO:0007669"/>
    <property type="project" value="InterPro"/>
</dbReference>
<dbReference type="SUPFAM" id="SSF52317">
    <property type="entry name" value="Class I glutamine amidotransferase-like"/>
    <property type="match status" value="1"/>
</dbReference>
<dbReference type="Proteomes" id="UP000092574">
    <property type="component" value="Chromosome"/>
</dbReference>
<dbReference type="CDD" id="cd03143">
    <property type="entry name" value="A4_beta-galactosidase_middle_domain"/>
    <property type="match status" value="1"/>
</dbReference>
<dbReference type="OrthoDB" id="9780891at2"/>
<feature type="domain" description="Beta-galactosidase trimerisation" evidence="1">
    <location>
        <begin position="66"/>
        <end position="120"/>
    </location>
</feature>
<reference evidence="2" key="1">
    <citation type="submission" date="2017-04" db="EMBL/GenBank/DDBJ databases">
        <title>Complete Genome Sequences of Twelve Strains of a Stable Defined Moderately Diverse Mouse Microbiota 2 (sDMDMm2).</title>
        <authorList>
            <person name="Uchimura Y."/>
            <person name="Wyss M."/>
            <person name="Brugiroux S."/>
            <person name="Limenitakis J.P."/>
            <person name="Stecher B."/>
            <person name="McCoy K.D."/>
            <person name="Macpherson A.J."/>
        </authorList>
    </citation>
    <scope>NUCLEOTIDE SEQUENCE</scope>
    <source>
        <strain evidence="2">YL58</strain>
    </source>
</reference>
<protein>
    <recommendedName>
        <fullName evidence="1">Beta-galactosidase trimerisation domain-containing protein</fullName>
    </recommendedName>
</protein>
<dbReference type="InterPro" id="IPR013738">
    <property type="entry name" value="Beta_galactosidase_Trimer"/>
</dbReference>
<keyword evidence="3" id="KW-1185">Reference proteome</keyword>
<name>A0A1C7ICH6_9FIRM</name>
<gene>
    <name evidence="2" type="ORF">A4V09_17005</name>
</gene>
<dbReference type="GO" id="GO:0004565">
    <property type="term" value="F:beta-galactosidase activity"/>
    <property type="evidence" value="ECO:0007669"/>
    <property type="project" value="InterPro"/>
</dbReference>
<sequence length="144" mass="16175">MGDQMHPCGKLDLTVYKRIGNIFEQIERMEPWLYDTKKVREIAVLIPTRAGTEDPSLGGMSEEGVYRVLSELHLPFDFVNKENSLEDSRLLILPDHAELDGKYAEIIAAFVKGGGKLLVSGTCSFLFHLTFNHPSGSEIDKIHE</sequence>
<evidence type="ECO:0000313" key="3">
    <source>
        <dbReference type="Proteomes" id="UP000092574"/>
    </source>
</evidence>
<accession>A0A1C7ICH6</accession>
<dbReference type="EMBL" id="CP015405">
    <property type="protein sequence ID" value="ANU77295.1"/>
    <property type="molecule type" value="Genomic_DNA"/>
</dbReference>
<dbReference type="Pfam" id="PF08532">
    <property type="entry name" value="Glyco_hydro_42M"/>
    <property type="match status" value="1"/>
</dbReference>
<organism evidence="2 3">
    <name type="scientific">Blautia pseudococcoides</name>
    <dbReference type="NCBI Taxonomy" id="1796616"/>
    <lineage>
        <taxon>Bacteria</taxon>
        <taxon>Bacillati</taxon>
        <taxon>Bacillota</taxon>
        <taxon>Clostridia</taxon>
        <taxon>Lachnospirales</taxon>
        <taxon>Lachnospiraceae</taxon>
        <taxon>Blautia</taxon>
    </lineage>
</organism>
<dbReference type="STRING" id="1796616.A4V09_17005"/>
<evidence type="ECO:0000259" key="1">
    <source>
        <dbReference type="Pfam" id="PF08532"/>
    </source>
</evidence>
<dbReference type="KEGG" id="byl:A4V09_17005"/>
<dbReference type="InterPro" id="IPR029062">
    <property type="entry name" value="Class_I_gatase-like"/>
</dbReference>
<dbReference type="Gene3D" id="3.40.50.880">
    <property type="match status" value="1"/>
</dbReference>
<proteinExistence type="predicted"/>
<evidence type="ECO:0000313" key="2">
    <source>
        <dbReference type="EMBL" id="ANU77295.1"/>
    </source>
</evidence>